<evidence type="ECO:0000256" key="1">
    <source>
        <dbReference type="SAM" id="Phobius"/>
    </source>
</evidence>
<keyword evidence="1" id="KW-0812">Transmembrane</keyword>
<feature type="transmembrane region" description="Helical" evidence="1">
    <location>
        <begin position="89"/>
        <end position="110"/>
    </location>
</feature>
<keyword evidence="1" id="KW-1133">Transmembrane helix</keyword>
<keyword evidence="3" id="KW-1185">Reference proteome</keyword>
<dbReference type="AlphaFoldDB" id="A0A2S6GU03"/>
<evidence type="ECO:0000313" key="2">
    <source>
        <dbReference type="EMBL" id="PPK68601.1"/>
    </source>
</evidence>
<dbReference type="EMBL" id="PTIY01000011">
    <property type="protein sequence ID" value="PPK68601.1"/>
    <property type="molecule type" value="Genomic_DNA"/>
</dbReference>
<keyword evidence="1" id="KW-0472">Membrane</keyword>
<comment type="caution">
    <text evidence="2">The sequence shown here is derived from an EMBL/GenBank/DDBJ whole genome shotgun (WGS) entry which is preliminary data.</text>
</comment>
<feature type="transmembrane region" description="Helical" evidence="1">
    <location>
        <begin position="20"/>
        <end position="45"/>
    </location>
</feature>
<sequence>MNENSTDQTDLEKSHDLKRLAATVYLCQVLSFAFAGLPLLVGAVINFMRRDDVRGTWLESHFDWQIKTVWIALAGMALAGLTFELGIGLFILIATLLLMIYRIVIGWMALNSDRPVKEPSI</sequence>
<organism evidence="2 3">
    <name type="scientific">Methylobacter tundripaludum</name>
    <dbReference type="NCBI Taxonomy" id="173365"/>
    <lineage>
        <taxon>Bacteria</taxon>
        <taxon>Pseudomonadati</taxon>
        <taxon>Pseudomonadota</taxon>
        <taxon>Gammaproteobacteria</taxon>
        <taxon>Methylococcales</taxon>
        <taxon>Methylococcaceae</taxon>
        <taxon>Methylobacter</taxon>
    </lineage>
</organism>
<dbReference type="OrthoDB" id="5405464at2"/>
<gene>
    <name evidence="2" type="ORF">B0F88_1119</name>
</gene>
<name>A0A2S6GU03_9GAMM</name>
<accession>A0A2S6GU03</accession>
<dbReference type="Proteomes" id="UP000238071">
    <property type="component" value="Unassembled WGS sequence"/>
</dbReference>
<reference evidence="2 3" key="1">
    <citation type="submission" date="2018-02" db="EMBL/GenBank/DDBJ databases">
        <title>Subsurface microbial communities from deep shales in Ohio and West Virginia, USA.</title>
        <authorList>
            <person name="Wrighton K."/>
        </authorList>
    </citation>
    <scope>NUCLEOTIDE SEQUENCE [LARGE SCALE GENOMIC DNA]</scope>
    <source>
        <strain evidence="2 3">OWC-G53F</strain>
    </source>
</reference>
<evidence type="ECO:0000313" key="3">
    <source>
        <dbReference type="Proteomes" id="UP000238071"/>
    </source>
</evidence>
<proteinExistence type="predicted"/>
<protein>
    <submittedName>
        <fullName evidence="2">Putative membrane protein</fullName>
    </submittedName>
</protein>
<dbReference type="RefSeq" id="WP_104424446.1">
    <property type="nucleotide sequence ID" value="NZ_PTIY01000011.1"/>
</dbReference>